<dbReference type="GO" id="GO:0003950">
    <property type="term" value="F:NAD+ poly-ADP-ribosyltransferase activity"/>
    <property type="evidence" value="ECO:0007669"/>
    <property type="project" value="InterPro"/>
</dbReference>
<dbReference type="GeneID" id="103052341"/>
<evidence type="ECO:0000313" key="2">
    <source>
        <dbReference type="Proteomes" id="UP000695026"/>
    </source>
</evidence>
<dbReference type="PANTHER" id="PTHR46530">
    <property type="entry name" value="PROTEIN MONO-ADP-RIBOSYLTRANSFERASE PARP4"/>
    <property type="match status" value="1"/>
</dbReference>
<accession>A0A9F5J8Z2</accession>
<evidence type="ECO:0000259" key="1">
    <source>
        <dbReference type="Pfam" id="PF26156"/>
    </source>
</evidence>
<dbReference type="AlphaFoldDB" id="A0A9F5J8Z2"/>
<dbReference type="Proteomes" id="UP000695026">
    <property type="component" value="Unplaced"/>
</dbReference>
<organism evidence="2 3">
    <name type="scientific">Python bivittatus</name>
    <name type="common">Burmese python</name>
    <name type="synonym">Python molurus bivittatus</name>
    <dbReference type="NCBI Taxonomy" id="176946"/>
    <lineage>
        <taxon>Eukaryota</taxon>
        <taxon>Metazoa</taxon>
        <taxon>Chordata</taxon>
        <taxon>Craniata</taxon>
        <taxon>Vertebrata</taxon>
        <taxon>Euteleostomi</taxon>
        <taxon>Lepidosauria</taxon>
        <taxon>Squamata</taxon>
        <taxon>Bifurcata</taxon>
        <taxon>Unidentata</taxon>
        <taxon>Episquamata</taxon>
        <taxon>Toxicofera</taxon>
        <taxon>Serpentes</taxon>
        <taxon>Henophidia</taxon>
        <taxon>Pythonidae</taxon>
        <taxon>Python</taxon>
    </lineage>
</organism>
<evidence type="ECO:0000313" key="3">
    <source>
        <dbReference type="RefSeq" id="XP_025032503.1"/>
    </source>
</evidence>
<dbReference type="InterPro" id="IPR031273">
    <property type="entry name" value="PARP4"/>
</dbReference>
<dbReference type="OrthoDB" id="1729737at2759"/>
<dbReference type="Pfam" id="PF26156">
    <property type="entry name" value="PARP4_MVP-ID"/>
    <property type="match status" value="1"/>
</dbReference>
<feature type="domain" description="PARP4 MVP-ID C-terminal" evidence="1">
    <location>
        <begin position="204"/>
        <end position="331"/>
    </location>
</feature>
<keyword evidence="2" id="KW-1185">Reference proteome</keyword>
<dbReference type="PANTHER" id="PTHR46530:SF3">
    <property type="entry name" value="POLY [ADP-RIBOSE] POLYMERASE"/>
    <property type="match status" value="1"/>
</dbReference>
<dbReference type="GO" id="GO:0005737">
    <property type="term" value="C:cytoplasm"/>
    <property type="evidence" value="ECO:0007669"/>
    <property type="project" value="TreeGrafter"/>
</dbReference>
<dbReference type="RefSeq" id="XP_025032503.1">
    <property type="nucleotide sequence ID" value="XM_025176735.1"/>
</dbReference>
<protein>
    <submittedName>
        <fullName evidence="3">Uncharacterized protein LOC103052341 isoform X1</fullName>
    </submittedName>
</protein>
<name>A0A9F5J8Z2_PYTBI</name>
<proteinExistence type="predicted"/>
<sequence>MFIQQQEDDLLLECDFPEFASHEVLGVCATNAMDVHSQNDTFDSDTQVQVSTQISPKTYSGSFFSYPPQPSDLNQLTLQSKCQSHQKLSSDLLEMPRVSLRRSSRKEIAFEKPEGALVNKTVFLTKKKIIPQHQPAFHSEVEISNIFVPEKKVKRSAFHKRKITASEMRLKTTHHGAKSSEEYSHKDTYPRSFRTPLSSVDWPQLFMLQNQDGFWQLTSALGILLNLDVHHLIHVSLAKKGIQSLGPKGKEKLLQLIATLLVLQAIYFKQLEGLIFKSLMKLKDSPPSWALNPVRKATEWANRTSREFPGICQCLELGKDWDDATKKLLGI</sequence>
<dbReference type="InterPro" id="IPR058904">
    <property type="entry name" value="PARP4_MVP-ID"/>
</dbReference>
<reference evidence="3" key="1">
    <citation type="submission" date="2025-08" db="UniProtKB">
        <authorList>
            <consortium name="RefSeq"/>
        </authorList>
    </citation>
    <scope>IDENTIFICATION</scope>
    <source>
        <tissue evidence="3">Liver</tissue>
    </source>
</reference>
<gene>
    <name evidence="3" type="primary">LOC103052341</name>
</gene>